<sequence length="47" mass="4887">MGEEGFRGSGAVGADEDVGAVPVPLWQAGALARWMTWSVPSSRQAAK</sequence>
<keyword evidence="2" id="KW-1185">Reference proteome</keyword>
<dbReference type="EMBL" id="JAAKZX010000207">
    <property type="protein sequence ID" value="NGO47832.1"/>
    <property type="molecule type" value="Genomic_DNA"/>
</dbReference>
<reference evidence="1 2" key="1">
    <citation type="submission" date="2020-02" db="EMBL/GenBank/DDBJ databases">
        <title>Whole-genome analyses of novel actinobacteria.</title>
        <authorList>
            <person name="Sahin N."/>
            <person name="Tokatli A."/>
        </authorList>
    </citation>
    <scope>NUCLEOTIDE SEQUENCE [LARGE SCALE GENOMIC DNA]</scope>
    <source>
        <strain evidence="1 2">YC419</strain>
    </source>
</reference>
<name>A0ABX0E0U4_9ACTN</name>
<evidence type="ECO:0000313" key="2">
    <source>
        <dbReference type="Proteomes" id="UP001518140"/>
    </source>
</evidence>
<evidence type="ECO:0000313" key="1">
    <source>
        <dbReference type="EMBL" id="NGO47832.1"/>
    </source>
</evidence>
<organism evidence="1 2">
    <name type="scientific">Streptomyces ureilyticus</name>
    <dbReference type="NCBI Taxonomy" id="1775131"/>
    <lineage>
        <taxon>Bacteria</taxon>
        <taxon>Bacillati</taxon>
        <taxon>Actinomycetota</taxon>
        <taxon>Actinomycetes</taxon>
        <taxon>Kitasatosporales</taxon>
        <taxon>Streptomycetaceae</taxon>
        <taxon>Streptomyces</taxon>
    </lineage>
</organism>
<accession>A0ABX0E0U4</accession>
<comment type="caution">
    <text evidence="1">The sequence shown here is derived from an EMBL/GenBank/DDBJ whole genome shotgun (WGS) entry which is preliminary data.</text>
</comment>
<dbReference type="Proteomes" id="UP001518140">
    <property type="component" value="Unassembled WGS sequence"/>
</dbReference>
<gene>
    <name evidence="1" type="ORF">G6048_39070</name>
</gene>
<protein>
    <submittedName>
        <fullName evidence="1">Uncharacterized protein</fullName>
    </submittedName>
</protein>
<proteinExistence type="predicted"/>